<dbReference type="Gene3D" id="3.40.630.30">
    <property type="match status" value="2"/>
</dbReference>
<dbReference type="STRING" id="329726.AM1_1065"/>
<dbReference type="OrthoDB" id="3498897at2"/>
<dbReference type="HOGENOM" id="CLU_050659_4_0_3"/>
<organism evidence="2 3">
    <name type="scientific">Acaryochloris marina (strain MBIC 11017)</name>
    <dbReference type="NCBI Taxonomy" id="329726"/>
    <lineage>
        <taxon>Bacteria</taxon>
        <taxon>Bacillati</taxon>
        <taxon>Cyanobacteriota</taxon>
        <taxon>Cyanophyceae</taxon>
        <taxon>Acaryochloridales</taxon>
        <taxon>Acaryochloridaceae</taxon>
        <taxon>Acaryochloris</taxon>
    </lineage>
</organism>
<evidence type="ECO:0000313" key="3">
    <source>
        <dbReference type="Proteomes" id="UP000000268"/>
    </source>
</evidence>
<dbReference type="Proteomes" id="UP000000268">
    <property type="component" value="Chromosome"/>
</dbReference>
<dbReference type="InterPro" id="IPR016181">
    <property type="entry name" value="Acyl_CoA_acyltransferase"/>
</dbReference>
<dbReference type="InterPro" id="IPR025559">
    <property type="entry name" value="Eis_dom"/>
</dbReference>
<reference evidence="2 3" key="1">
    <citation type="journal article" date="2008" name="Proc. Natl. Acad. Sci. U.S.A.">
        <title>Niche adaptation and genome expansion in the chlorophyll d-producing cyanobacterium Acaryochloris marina.</title>
        <authorList>
            <person name="Swingley W.D."/>
            <person name="Chen M."/>
            <person name="Cheung P.C."/>
            <person name="Conrad A.L."/>
            <person name="Dejesa L.C."/>
            <person name="Hao J."/>
            <person name="Honchak B.M."/>
            <person name="Karbach L.E."/>
            <person name="Kurdoglu A."/>
            <person name="Lahiri S."/>
            <person name="Mastrian S.D."/>
            <person name="Miyashita H."/>
            <person name="Page L."/>
            <person name="Ramakrishna P."/>
            <person name="Satoh S."/>
            <person name="Sattley W.M."/>
            <person name="Shimada Y."/>
            <person name="Taylor H.L."/>
            <person name="Tomo T."/>
            <person name="Tsuchiya T."/>
            <person name="Wang Z.T."/>
            <person name="Raymond J."/>
            <person name="Mimuro M."/>
            <person name="Blankenship R.E."/>
            <person name="Touchman J.W."/>
        </authorList>
    </citation>
    <scope>NUCLEOTIDE SEQUENCE [LARGE SCALE GENOMIC DNA]</scope>
    <source>
        <strain evidence="3">MBIC 11017</strain>
    </source>
</reference>
<dbReference type="Gene3D" id="3.30.1050.10">
    <property type="entry name" value="SCP2 sterol-binding domain"/>
    <property type="match status" value="1"/>
</dbReference>
<dbReference type="eggNOG" id="COG4552">
    <property type="taxonomic scope" value="Bacteria"/>
</dbReference>
<evidence type="ECO:0000259" key="1">
    <source>
        <dbReference type="PROSITE" id="PS51186"/>
    </source>
</evidence>
<feature type="domain" description="N-acetyltransferase" evidence="1">
    <location>
        <begin position="11"/>
        <end position="153"/>
    </location>
</feature>
<dbReference type="Pfam" id="PF17668">
    <property type="entry name" value="Acetyltransf_17"/>
    <property type="match status" value="1"/>
</dbReference>
<sequence length="394" mass="43709">MSQISNQHYEVGIPTTSRQVQALGQVLTQCFNVSADHWQTFARQLGKDNLRVICQGDTVLGGLGIYPMGQWFGGQRIPMHGIAGVGIAPEYRGAGVARSLMAETVKTFHQQGVPLATLYASTSQLYRSVGFEQAGTYCCYHLPTQSLMLKDRSLPVTAIDSSDLGVLAELYQQRAQQTNGNLDRHLAIWEQMLEDDTPIYTYLIGEADHPEGYVIFAHQVDAGCYNINIYDWVWLTPAAGQRLWTFFADHRSLAKDIQWYGAPVDPLQLFLAEQTYQVKKTERWLMRIVDLPKALTLRGYPSALEAELHLQVDDPLVPANSGQFVLQVSQGQGQVRTGGRGDLKLNIRGLAPLYSSLLTAQELKLLGAVDGSREVLALATTLFSGPQPWLSDHF</sequence>
<dbReference type="Pfam" id="PF13530">
    <property type="entry name" value="SCP2_2"/>
    <property type="match status" value="1"/>
</dbReference>
<dbReference type="CDD" id="cd04301">
    <property type="entry name" value="NAT_SF"/>
    <property type="match status" value="1"/>
</dbReference>
<dbReference type="SUPFAM" id="SSF55718">
    <property type="entry name" value="SCP-like"/>
    <property type="match status" value="1"/>
</dbReference>
<dbReference type="RefSeq" id="WP_012161662.1">
    <property type="nucleotide sequence ID" value="NC_009925.1"/>
</dbReference>
<name>B0C1T9_ACAM1</name>
<accession>B0C1T9</accession>
<gene>
    <name evidence="2" type="ordered locus">AM1_1065</name>
</gene>
<dbReference type="EMBL" id="CP000828">
    <property type="protein sequence ID" value="ABW26105.1"/>
    <property type="molecule type" value="Genomic_DNA"/>
</dbReference>
<keyword evidence="3" id="KW-1185">Reference proteome</keyword>
<dbReference type="InterPro" id="IPR041380">
    <property type="entry name" value="Acetyltransf_17"/>
</dbReference>
<dbReference type="GO" id="GO:0034069">
    <property type="term" value="F:aminoglycoside N-acetyltransferase activity"/>
    <property type="evidence" value="ECO:0007669"/>
    <property type="project" value="TreeGrafter"/>
</dbReference>
<dbReference type="InterPro" id="IPR036527">
    <property type="entry name" value="SCP2_sterol-bd_dom_sf"/>
</dbReference>
<dbReference type="AlphaFoldDB" id="B0C1T9"/>
<dbReference type="SUPFAM" id="SSF55729">
    <property type="entry name" value="Acyl-CoA N-acyltransferases (Nat)"/>
    <property type="match status" value="1"/>
</dbReference>
<dbReference type="KEGG" id="amr:AM1_1065"/>
<dbReference type="PANTHER" id="PTHR37817">
    <property type="entry name" value="N-ACETYLTRANSFERASE EIS"/>
    <property type="match status" value="1"/>
</dbReference>
<proteinExistence type="predicted"/>
<keyword evidence="2" id="KW-0808">Transferase</keyword>
<dbReference type="PROSITE" id="PS51186">
    <property type="entry name" value="GNAT"/>
    <property type="match status" value="1"/>
</dbReference>
<dbReference type="GO" id="GO:0030649">
    <property type="term" value="P:aminoglycoside antibiotic catabolic process"/>
    <property type="evidence" value="ECO:0007669"/>
    <property type="project" value="TreeGrafter"/>
</dbReference>
<evidence type="ECO:0000313" key="2">
    <source>
        <dbReference type="EMBL" id="ABW26105.1"/>
    </source>
</evidence>
<protein>
    <submittedName>
        <fullName evidence="2">Acetyltransferase, gnat family</fullName>
    </submittedName>
</protein>
<dbReference type="PANTHER" id="PTHR37817:SF1">
    <property type="entry name" value="N-ACETYLTRANSFERASE EIS"/>
    <property type="match status" value="1"/>
</dbReference>
<dbReference type="InterPro" id="IPR051554">
    <property type="entry name" value="Acetyltransferase_Eis"/>
</dbReference>
<dbReference type="Pfam" id="PF13527">
    <property type="entry name" value="Acetyltransf_9"/>
    <property type="match status" value="1"/>
</dbReference>
<dbReference type="InterPro" id="IPR000182">
    <property type="entry name" value="GNAT_dom"/>
</dbReference>